<evidence type="ECO:0000256" key="2">
    <source>
        <dbReference type="SAM" id="MobiDB-lite"/>
    </source>
</evidence>
<keyword evidence="1" id="KW-0862">Zinc</keyword>
<feature type="region of interest" description="Disordered" evidence="2">
    <location>
        <begin position="146"/>
        <end position="168"/>
    </location>
</feature>
<dbReference type="Proteomes" id="UP000008672">
    <property type="component" value="Unassembled WGS sequence"/>
</dbReference>
<dbReference type="PROSITE" id="PS00028">
    <property type="entry name" value="ZINC_FINGER_C2H2_1"/>
    <property type="match status" value="1"/>
</dbReference>
<dbReference type="eggNOG" id="KOG1075">
    <property type="taxonomic scope" value="Eukaryota"/>
</dbReference>
<reference evidence="4" key="2">
    <citation type="submission" date="2025-08" db="UniProtKB">
        <authorList>
            <consortium name="Ensembl"/>
        </authorList>
    </citation>
    <scope>IDENTIFICATION</scope>
</reference>
<dbReference type="OMA" id="IMASWEW"/>
<reference evidence="4" key="3">
    <citation type="submission" date="2025-09" db="UniProtKB">
        <authorList>
            <consortium name="Ensembl"/>
        </authorList>
    </citation>
    <scope>IDENTIFICATION</scope>
</reference>
<dbReference type="SUPFAM" id="SSF57667">
    <property type="entry name" value="beta-beta-alpha zinc fingers"/>
    <property type="match status" value="1"/>
</dbReference>
<dbReference type="InParanoid" id="H3B8M3"/>
<dbReference type="PROSITE" id="PS50157">
    <property type="entry name" value="ZINC_FINGER_C2H2_2"/>
    <property type="match status" value="1"/>
</dbReference>
<evidence type="ECO:0000313" key="5">
    <source>
        <dbReference type="Proteomes" id="UP000008672"/>
    </source>
</evidence>
<dbReference type="HOGENOM" id="CLU_102580_0_0_1"/>
<accession>H3B8M3</accession>
<keyword evidence="1" id="KW-0863">Zinc-finger</keyword>
<dbReference type="EMBL" id="AFYH01083325">
    <property type="status" value="NOT_ANNOTATED_CDS"/>
    <property type="molecule type" value="Genomic_DNA"/>
</dbReference>
<evidence type="ECO:0000259" key="3">
    <source>
        <dbReference type="PROSITE" id="PS50157"/>
    </source>
</evidence>
<proteinExistence type="predicted"/>
<dbReference type="PANTHER" id="PTHR47027">
    <property type="entry name" value="REVERSE TRANSCRIPTASE DOMAIN-CONTAINING PROTEIN"/>
    <property type="match status" value="1"/>
</dbReference>
<evidence type="ECO:0000313" key="4">
    <source>
        <dbReference type="Ensembl" id="ENSLACP00000018244.1"/>
    </source>
</evidence>
<reference evidence="5" key="1">
    <citation type="submission" date="2011-08" db="EMBL/GenBank/DDBJ databases">
        <title>The draft genome of Latimeria chalumnae.</title>
        <authorList>
            <person name="Di Palma F."/>
            <person name="Alfoldi J."/>
            <person name="Johnson J."/>
            <person name="Berlin A."/>
            <person name="Gnerre S."/>
            <person name="Jaffe D."/>
            <person name="MacCallum I."/>
            <person name="Young S."/>
            <person name="Walker B.J."/>
            <person name="Lander E."/>
            <person name="Lindblad-Toh K."/>
        </authorList>
    </citation>
    <scope>NUCLEOTIDE SEQUENCE [LARGE SCALE GENOMIC DNA]</scope>
    <source>
        <strain evidence="5">Wild caught</strain>
    </source>
</reference>
<sequence length="168" mass="19485">DKIPDTEILRRAKMPGIVVTTTMAQTRWAGHLVRMPDTRLPKKAFYSELKLGKRSRGGQFKRYKDCLKVNLKNCDISVDAWEQDACDREQWQKRIHDGAAKFKANRILQAKQKGAQRKSRQNQALGQKGIQCPECRKTFLAKIGLYSHKRTHNQNQKKHRSQKAFRAP</sequence>
<dbReference type="GeneTree" id="ENSGT00950000183299"/>
<name>H3B8M3_LATCH</name>
<keyword evidence="1" id="KW-0479">Metal-binding</keyword>
<dbReference type="InterPro" id="IPR013087">
    <property type="entry name" value="Znf_C2H2_type"/>
</dbReference>
<dbReference type="GO" id="GO:0008270">
    <property type="term" value="F:zinc ion binding"/>
    <property type="evidence" value="ECO:0007669"/>
    <property type="project" value="UniProtKB-KW"/>
</dbReference>
<keyword evidence="5" id="KW-1185">Reference proteome</keyword>
<dbReference type="PANTHER" id="PTHR47027:SF26">
    <property type="entry name" value="REVERSE TRANSCRIPTASE DOMAIN-CONTAINING PROTEIN"/>
    <property type="match status" value="1"/>
</dbReference>
<organism evidence="4 5">
    <name type="scientific">Latimeria chalumnae</name>
    <name type="common">Coelacanth</name>
    <dbReference type="NCBI Taxonomy" id="7897"/>
    <lineage>
        <taxon>Eukaryota</taxon>
        <taxon>Metazoa</taxon>
        <taxon>Chordata</taxon>
        <taxon>Craniata</taxon>
        <taxon>Vertebrata</taxon>
        <taxon>Euteleostomi</taxon>
        <taxon>Coelacanthiformes</taxon>
        <taxon>Coelacanthidae</taxon>
        <taxon>Latimeria</taxon>
    </lineage>
</organism>
<feature type="compositionally biased region" description="Basic residues" evidence="2">
    <location>
        <begin position="147"/>
        <end position="168"/>
    </location>
</feature>
<evidence type="ECO:0000256" key="1">
    <source>
        <dbReference type="PROSITE-ProRule" id="PRU00042"/>
    </source>
</evidence>
<feature type="domain" description="C2H2-type" evidence="3">
    <location>
        <begin position="130"/>
        <end position="157"/>
    </location>
</feature>
<dbReference type="InterPro" id="IPR036236">
    <property type="entry name" value="Znf_C2H2_sf"/>
</dbReference>
<dbReference type="Ensembl" id="ENSLACT00000018376.1">
    <property type="protein sequence ID" value="ENSLACP00000018244.1"/>
    <property type="gene ID" value="ENSLACG00000016071.1"/>
</dbReference>
<dbReference type="AlphaFoldDB" id="H3B8M3"/>
<protein>
    <recommendedName>
        <fullName evidence="3">C2H2-type domain-containing protein</fullName>
    </recommendedName>
</protein>